<sequence length="136" mass="15633">MTSRSPYFTKTNYTWFQLRVHCMLLNMEIKVCSLQRVSFTKGLESSASYYFPQVAIAAMLILLVILLIKMNNRVLVFGSWLIALTGVILLSIKAIEPYNAGLGFGFFVALAFLFMFVIFLFGIAFLMYGIRKRRQF</sequence>
<dbReference type="KEGG" id="mac:MA_3272"/>
<keyword evidence="3" id="KW-1185">Reference proteome</keyword>
<evidence type="ECO:0000256" key="1">
    <source>
        <dbReference type="SAM" id="Phobius"/>
    </source>
</evidence>
<proteinExistence type="predicted"/>
<feature type="transmembrane region" description="Helical" evidence="1">
    <location>
        <begin position="49"/>
        <end position="67"/>
    </location>
</feature>
<keyword evidence="1" id="KW-0812">Transmembrane</keyword>
<name>Q8TKX1_METAC</name>
<organism evidence="2 3">
    <name type="scientific">Methanosarcina acetivorans (strain ATCC 35395 / DSM 2834 / JCM 12185 / C2A)</name>
    <dbReference type="NCBI Taxonomy" id="188937"/>
    <lineage>
        <taxon>Archaea</taxon>
        <taxon>Methanobacteriati</taxon>
        <taxon>Methanobacteriota</taxon>
        <taxon>Stenosarchaea group</taxon>
        <taxon>Methanomicrobia</taxon>
        <taxon>Methanosarcinales</taxon>
        <taxon>Methanosarcinaceae</taxon>
        <taxon>Methanosarcina</taxon>
    </lineage>
</organism>
<keyword evidence="1" id="KW-0472">Membrane</keyword>
<protein>
    <submittedName>
        <fullName evidence="2">Uncharacterized protein</fullName>
    </submittedName>
</protein>
<dbReference type="InParanoid" id="Q8TKX1"/>
<dbReference type="Proteomes" id="UP000002487">
    <property type="component" value="Chromosome"/>
</dbReference>
<dbReference type="HOGENOM" id="CLU_155010_0_0_2"/>
<dbReference type="EMBL" id="AE010299">
    <property type="protein sequence ID" value="AAM06643.1"/>
    <property type="molecule type" value="Genomic_DNA"/>
</dbReference>
<dbReference type="AlphaFoldDB" id="Q8TKX1"/>
<accession>Q8TKX1</accession>
<keyword evidence="1" id="KW-1133">Transmembrane helix</keyword>
<dbReference type="EnsemblBacteria" id="AAM06643">
    <property type="protein sequence ID" value="AAM06643"/>
    <property type="gene ID" value="MA_3272"/>
</dbReference>
<feature type="transmembrane region" description="Helical" evidence="1">
    <location>
        <begin position="104"/>
        <end position="130"/>
    </location>
</feature>
<gene>
    <name evidence="2" type="ordered locus">MA_3272</name>
</gene>
<reference evidence="2 3" key="1">
    <citation type="journal article" date="2002" name="Genome Res.">
        <title>The genome of Methanosarcina acetivorans reveals extensive metabolic and physiological diversity.</title>
        <authorList>
            <person name="Galagan J.E."/>
            <person name="Nusbaum C."/>
            <person name="Roy A."/>
            <person name="Endrizzi M.G."/>
            <person name="Macdonald P."/>
            <person name="FitzHugh W."/>
            <person name="Calvo S."/>
            <person name="Engels R."/>
            <person name="Smirnov S."/>
            <person name="Atnoor D."/>
            <person name="Brown A."/>
            <person name="Allen N."/>
            <person name="Naylor J."/>
            <person name="Stange-Thomann N."/>
            <person name="DeArellano K."/>
            <person name="Johnson R."/>
            <person name="Linton L."/>
            <person name="McEwan P."/>
            <person name="McKernan K."/>
            <person name="Talamas J."/>
            <person name="Tirrell A."/>
            <person name="Ye W."/>
            <person name="Zimmer A."/>
            <person name="Barber R.D."/>
            <person name="Cann I."/>
            <person name="Graham D.E."/>
            <person name="Grahame D.A."/>
            <person name="Guss A."/>
            <person name="Hedderich R."/>
            <person name="Ingram-Smith C."/>
            <person name="Kuettner C.H."/>
            <person name="Krzycki J.A."/>
            <person name="Leigh J.A."/>
            <person name="Li W."/>
            <person name="Liu J."/>
            <person name="Mukhopadhyay B."/>
            <person name="Reeve J.N."/>
            <person name="Smith K."/>
            <person name="Springer T.A."/>
            <person name="Umayam L.A."/>
            <person name="White O."/>
            <person name="White R.H."/>
            <person name="de Macario E.C."/>
            <person name="Ferry J.G."/>
            <person name="Jarrell K.F."/>
            <person name="Jing H."/>
            <person name="Macario A.J.L."/>
            <person name="Paulsen I."/>
            <person name="Pritchett M."/>
            <person name="Sowers K.R."/>
            <person name="Swanson R.V."/>
            <person name="Zinder S.H."/>
            <person name="Lander E."/>
            <person name="Metcalf W.W."/>
            <person name="Birren B."/>
        </authorList>
    </citation>
    <scope>NUCLEOTIDE SEQUENCE [LARGE SCALE GENOMIC DNA]</scope>
    <source>
        <strain evidence="3">ATCC 35395 / DSM 2834 / JCM 12185 / C2A</strain>
    </source>
</reference>
<evidence type="ECO:0000313" key="3">
    <source>
        <dbReference type="Proteomes" id="UP000002487"/>
    </source>
</evidence>
<feature type="transmembrane region" description="Helical" evidence="1">
    <location>
        <begin position="74"/>
        <end position="92"/>
    </location>
</feature>
<evidence type="ECO:0000313" key="2">
    <source>
        <dbReference type="EMBL" id="AAM06643.1"/>
    </source>
</evidence>